<evidence type="ECO:0000256" key="2">
    <source>
        <dbReference type="ARBA" id="ARBA00022737"/>
    </source>
</evidence>
<keyword evidence="3" id="KW-1133">Transmembrane helix</keyword>
<dbReference type="AlphaFoldDB" id="A0AAW0MD19"/>
<comment type="caution">
    <text evidence="6">The sequence shown here is derived from an EMBL/GenBank/DDBJ whole genome shotgun (WGS) entry which is preliminary data.</text>
</comment>
<keyword evidence="7" id="KW-1185">Reference proteome</keyword>
<dbReference type="InterPro" id="IPR036349">
    <property type="entry name" value="Integrin_bsu_tail_dom_sf"/>
</dbReference>
<protein>
    <recommendedName>
        <fullName evidence="5">Integrin beta subunit tail domain-containing protein</fullName>
    </recommendedName>
</protein>
<reference evidence="7" key="1">
    <citation type="submission" date="2024-04" db="EMBL/GenBank/DDBJ databases">
        <title>Salinicola lusitanus LLJ914,a marine bacterium isolated from the Okinawa Trough.</title>
        <authorList>
            <person name="Li J."/>
        </authorList>
    </citation>
    <scope>NUCLEOTIDE SEQUENCE [LARGE SCALE GENOMIC DNA]</scope>
</reference>
<evidence type="ECO:0000259" key="5">
    <source>
        <dbReference type="SMART" id="SM01242"/>
    </source>
</evidence>
<evidence type="ECO:0000313" key="7">
    <source>
        <dbReference type="Proteomes" id="UP001460270"/>
    </source>
</evidence>
<dbReference type="Gene3D" id="4.10.1240.30">
    <property type="match status" value="1"/>
</dbReference>
<feature type="domain" description="Integrin beta subunit tail" evidence="5">
    <location>
        <begin position="35"/>
        <end position="115"/>
    </location>
</feature>
<evidence type="ECO:0000313" key="6">
    <source>
        <dbReference type="EMBL" id="KAK7877040.1"/>
    </source>
</evidence>
<keyword evidence="3" id="KW-0472">Membrane</keyword>
<dbReference type="EMBL" id="JBBPFD010000729">
    <property type="protein sequence ID" value="KAK7877040.1"/>
    <property type="molecule type" value="Genomic_DNA"/>
</dbReference>
<evidence type="ECO:0000256" key="1">
    <source>
        <dbReference type="ARBA" id="ARBA00022536"/>
    </source>
</evidence>
<dbReference type="InterPro" id="IPR012896">
    <property type="entry name" value="Integrin_bsu_tail"/>
</dbReference>
<organism evidence="6 7">
    <name type="scientific">Mugilogobius chulae</name>
    <name type="common">yellowstripe goby</name>
    <dbReference type="NCBI Taxonomy" id="88201"/>
    <lineage>
        <taxon>Eukaryota</taxon>
        <taxon>Metazoa</taxon>
        <taxon>Chordata</taxon>
        <taxon>Craniata</taxon>
        <taxon>Vertebrata</taxon>
        <taxon>Euteleostomi</taxon>
        <taxon>Actinopterygii</taxon>
        <taxon>Neopterygii</taxon>
        <taxon>Teleostei</taxon>
        <taxon>Neoteleostei</taxon>
        <taxon>Acanthomorphata</taxon>
        <taxon>Gobiaria</taxon>
        <taxon>Gobiiformes</taxon>
        <taxon>Gobioidei</taxon>
        <taxon>Gobiidae</taxon>
        <taxon>Gobionellinae</taxon>
        <taxon>Mugilogobius</taxon>
    </lineage>
</organism>
<evidence type="ECO:0000256" key="4">
    <source>
        <dbReference type="SAM" id="MobiDB-lite"/>
    </source>
</evidence>
<keyword evidence="3" id="KW-0812">Transmembrane</keyword>
<feature type="region of interest" description="Disordered" evidence="4">
    <location>
        <begin position="108"/>
        <end position="152"/>
    </location>
</feature>
<accession>A0AAW0MD19</accession>
<dbReference type="SMART" id="SM01242">
    <property type="entry name" value="Integrin_B_tail"/>
    <property type="match status" value="1"/>
</dbReference>
<dbReference type="Pfam" id="PF07965">
    <property type="entry name" value="Integrin_B_tail"/>
    <property type="match status" value="1"/>
</dbReference>
<name>A0AAW0MD19_9GOBI</name>
<gene>
    <name evidence="6" type="ORF">WMY93_032258</name>
</gene>
<evidence type="ECO:0000256" key="3">
    <source>
        <dbReference type="ARBA" id="ARBA00022989"/>
    </source>
</evidence>
<keyword evidence="2" id="KW-0677">Repeat</keyword>
<proteinExistence type="predicted"/>
<dbReference type="SUPFAM" id="SSF69687">
    <property type="entry name" value="Integrin beta tail domain"/>
    <property type="match status" value="1"/>
</dbReference>
<keyword evidence="1" id="KW-0245">EGF-like domain</keyword>
<sequence length="152" mass="16950">MEHTETFKNKKKDAIKISSSSVWTGLVSVSHRVPCVSVPRRCVECLGFNLGPFQQNCSLACSNVSHQVVARLDSSRHCELKDSEGCWLRFKLQQLVGKDSYSATILEQRGQTKMNRRKQAGHEPVGAVASETSRVESLSGGRERGRSTHRHI</sequence>
<dbReference type="Proteomes" id="UP001460270">
    <property type="component" value="Unassembled WGS sequence"/>
</dbReference>